<evidence type="ECO:0000313" key="2">
    <source>
        <dbReference type="Proteomes" id="UP000471447"/>
    </source>
</evidence>
<dbReference type="RefSeq" id="WP_151936506.1">
    <property type="nucleotide sequence ID" value="NZ_JAJCHQ010000027.1"/>
</dbReference>
<dbReference type="Proteomes" id="UP000471447">
    <property type="component" value="Unassembled WGS sequence"/>
</dbReference>
<reference evidence="1 2" key="1">
    <citation type="journal article" date="2019" name="Nat. Med.">
        <title>A library of human gut bacterial isolates paired with longitudinal multiomics data enables mechanistic microbiome research.</title>
        <authorList>
            <person name="Poyet M."/>
            <person name="Groussin M."/>
            <person name="Gibbons S.M."/>
            <person name="Avila-Pacheco J."/>
            <person name="Jiang X."/>
            <person name="Kearney S.M."/>
            <person name="Perrotta A.R."/>
            <person name="Berdy B."/>
            <person name="Zhao S."/>
            <person name="Lieberman T.D."/>
            <person name="Swanson P.K."/>
            <person name="Smith M."/>
            <person name="Roesemann S."/>
            <person name="Alexander J.E."/>
            <person name="Rich S.A."/>
            <person name="Livny J."/>
            <person name="Vlamakis H."/>
            <person name="Clish C."/>
            <person name="Bullock K."/>
            <person name="Deik A."/>
            <person name="Scott J."/>
            <person name="Pierce K.A."/>
            <person name="Xavier R.J."/>
            <person name="Alm E.J."/>
        </authorList>
    </citation>
    <scope>NUCLEOTIDE SEQUENCE [LARGE SCALE GENOMIC DNA]</scope>
    <source>
        <strain evidence="1 2">BIOML-A7</strain>
    </source>
</reference>
<comment type="caution">
    <text evidence="1">The sequence shown here is derived from an EMBL/GenBank/DDBJ whole genome shotgun (WGS) entry which is preliminary data.</text>
</comment>
<organism evidence="1 2">
    <name type="scientific">Bacteroides xylanisolvens</name>
    <dbReference type="NCBI Taxonomy" id="371601"/>
    <lineage>
        <taxon>Bacteria</taxon>
        <taxon>Pseudomonadati</taxon>
        <taxon>Bacteroidota</taxon>
        <taxon>Bacteroidia</taxon>
        <taxon>Bacteroidales</taxon>
        <taxon>Bacteroidaceae</taxon>
        <taxon>Bacteroides</taxon>
    </lineage>
</organism>
<gene>
    <name evidence="1" type="ORF">GAZ26_09115</name>
</gene>
<dbReference type="EMBL" id="WDCG01000008">
    <property type="protein sequence ID" value="KAB6424146.1"/>
    <property type="molecule type" value="Genomic_DNA"/>
</dbReference>
<accession>A0A7J5QSI7</accession>
<sequence>MQTIIVKLQNFLLWFCLFTGISFMCFSCSSSDDRNENEELWTPVDREIIDKYKDSRVLMGTVWGWKKSNQEYDGQHYVWLYADKTCRYIWTVGNNDFLREGVWEYNPKVNRLITTTDFPKLTLKIFSPRDMSGYTDDGKLINVTIPDTPNSSASKNMKFRNDDITFDFLVGKWENKSTGAILIIHANGEYQIRSQGIVDKGVIDRWGGLVSWPNNIETLSLKDHKAMGIGVFSGSLIEVYYATNIRIDGGELLYNDIEELSGSYEYVNVD</sequence>
<proteinExistence type="predicted"/>
<evidence type="ECO:0000313" key="1">
    <source>
        <dbReference type="EMBL" id="KAB6424146.1"/>
    </source>
</evidence>
<protein>
    <submittedName>
        <fullName evidence="1">Uncharacterized protein</fullName>
    </submittedName>
</protein>
<dbReference type="AlphaFoldDB" id="A0A7J5QSI7"/>
<name>A0A7J5QSI7_9BACE</name>